<keyword evidence="3" id="KW-1185">Reference proteome</keyword>
<comment type="caution">
    <text evidence="2">The sequence shown here is derived from an EMBL/GenBank/DDBJ whole genome shotgun (WGS) entry which is preliminary data.</text>
</comment>
<evidence type="ECO:0000313" key="2">
    <source>
        <dbReference type="EMBL" id="CAD8184186.1"/>
    </source>
</evidence>
<reference evidence="2" key="1">
    <citation type="submission" date="2021-01" db="EMBL/GenBank/DDBJ databases">
        <authorList>
            <consortium name="Genoscope - CEA"/>
            <person name="William W."/>
        </authorList>
    </citation>
    <scope>NUCLEOTIDE SEQUENCE</scope>
</reference>
<dbReference type="Proteomes" id="UP000689195">
    <property type="component" value="Unassembled WGS sequence"/>
</dbReference>
<name>A0A8S1WE62_9CILI</name>
<feature type="coiled-coil region" evidence="1">
    <location>
        <begin position="448"/>
        <end position="475"/>
    </location>
</feature>
<dbReference type="OrthoDB" id="298344at2759"/>
<accession>A0A8S1WE62</accession>
<evidence type="ECO:0000313" key="3">
    <source>
        <dbReference type="Proteomes" id="UP000689195"/>
    </source>
</evidence>
<protein>
    <submittedName>
        <fullName evidence="2">Uncharacterized protein</fullName>
    </submittedName>
</protein>
<feature type="coiled-coil region" evidence="1">
    <location>
        <begin position="159"/>
        <end position="232"/>
    </location>
</feature>
<proteinExistence type="predicted"/>
<organism evidence="2 3">
    <name type="scientific">Paramecium pentaurelia</name>
    <dbReference type="NCBI Taxonomy" id="43138"/>
    <lineage>
        <taxon>Eukaryota</taxon>
        <taxon>Sar</taxon>
        <taxon>Alveolata</taxon>
        <taxon>Ciliophora</taxon>
        <taxon>Intramacronucleata</taxon>
        <taxon>Oligohymenophorea</taxon>
        <taxon>Peniculida</taxon>
        <taxon>Parameciidae</taxon>
        <taxon>Paramecium</taxon>
    </lineage>
</organism>
<dbReference type="EMBL" id="CAJJDO010000082">
    <property type="protein sequence ID" value="CAD8184186.1"/>
    <property type="molecule type" value="Genomic_DNA"/>
</dbReference>
<sequence length="530" mass="63396">MDKNGESIFTSEFWREINEQYFIVQSPIQIADIDILKSKSWNCKKSKCLKLLNKLIRQNRQNNRTKLFQANLNNIKTRVQLLFLQRQSTQEPIQNLMDEMIDQVCFTHLTVGLQQAEELIKNISQYSESQQLQIYNKEAILLSNLIYQIDWPDELSISIEQYQQQLNELTNNNKDALQSLEQHTHQINLTVLYTYNSQQIGEYKLKLIRQRISNYQNELNLLKQQIISLQDYQVAESVGKATFNDYNNTITVIFDKYLTSSPINLSLEYFGNLQRLREQPYDLTTQQCGLRSDDVFEMQMCHYCKEMVEVKNMKQCHYNHFSMGLHEYNEDFLICQRYQINAKQTQQYFLDLYSENYIIENQQIMCQRYFCLKCLKYDFDSYEITSYLWICPLCKGLCTCIRCERNDMIYKMKRQFLELNGDLEEIYKSSYFESLVKEKRKQLSQISLEFLKIHKNEYEENLQQKNNKRQFQINSIRKKIKKDDQHIVNKCHKLYQLESSSSSLKIKRSKETTQNTISSLDSINSQLYIQ</sequence>
<evidence type="ECO:0000256" key="1">
    <source>
        <dbReference type="SAM" id="Coils"/>
    </source>
</evidence>
<gene>
    <name evidence="2" type="ORF">PPENT_87.1.T0820182</name>
</gene>
<keyword evidence="1" id="KW-0175">Coiled coil</keyword>
<dbReference type="AlphaFoldDB" id="A0A8S1WE62"/>